<dbReference type="EMBL" id="MU003776">
    <property type="protein sequence ID" value="KAF2723460.1"/>
    <property type="molecule type" value="Genomic_DNA"/>
</dbReference>
<name>A0A9P4QCM5_9PEZI</name>
<protein>
    <submittedName>
        <fullName evidence="1">Uncharacterized protein</fullName>
    </submittedName>
</protein>
<dbReference type="AlphaFoldDB" id="A0A9P4QCM5"/>
<gene>
    <name evidence="1" type="ORF">K431DRAFT_188936</name>
</gene>
<dbReference type="Proteomes" id="UP000799441">
    <property type="component" value="Unassembled WGS sequence"/>
</dbReference>
<organism evidence="1 2">
    <name type="scientific">Polychaeton citri CBS 116435</name>
    <dbReference type="NCBI Taxonomy" id="1314669"/>
    <lineage>
        <taxon>Eukaryota</taxon>
        <taxon>Fungi</taxon>
        <taxon>Dikarya</taxon>
        <taxon>Ascomycota</taxon>
        <taxon>Pezizomycotina</taxon>
        <taxon>Dothideomycetes</taxon>
        <taxon>Dothideomycetidae</taxon>
        <taxon>Capnodiales</taxon>
        <taxon>Capnodiaceae</taxon>
        <taxon>Polychaeton</taxon>
    </lineage>
</organism>
<feature type="non-terminal residue" evidence="1">
    <location>
        <position position="350"/>
    </location>
</feature>
<evidence type="ECO:0000313" key="2">
    <source>
        <dbReference type="Proteomes" id="UP000799441"/>
    </source>
</evidence>
<comment type="caution">
    <text evidence="1">The sequence shown here is derived from an EMBL/GenBank/DDBJ whole genome shotgun (WGS) entry which is preliminary data.</text>
</comment>
<evidence type="ECO:0000313" key="1">
    <source>
        <dbReference type="EMBL" id="KAF2723460.1"/>
    </source>
</evidence>
<proteinExistence type="predicted"/>
<dbReference type="OrthoDB" id="4149149at2759"/>
<keyword evidence="2" id="KW-1185">Reference proteome</keyword>
<reference evidence="1" key="1">
    <citation type="journal article" date="2020" name="Stud. Mycol.">
        <title>101 Dothideomycetes genomes: a test case for predicting lifestyles and emergence of pathogens.</title>
        <authorList>
            <person name="Haridas S."/>
            <person name="Albert R."/>
            <person name="Binder M."/>
            <person name="Bloem J."/>
            <person name="Labutti K."/>
            <person name="Salamov A."/>
            <person name="Andreopoulos B."/>
            <person name="Baker S."/>
            <person name="Barry K."/>
            <person name="Bills G."/>
            <person name="Bluhm B."/>
            <person name="Cannon C."/>
            <person name="Castanera R."/>
            <person name="Culley D."/>
            <person name="Daum C."/>
            <person name="Ezra D."/>
            <person name="Gonzalez J."/>
            <person name="Henrissat B."/>
            <person name="Kuo A."/>
            <person name="Liang C."/>
            <person name="Lipzen A."/>
            <person name="Lutzoni F."/>
            <person name="Magnuson J."/>
            <person name="Mondo S."/>
            <person name="Nolan M."/>
            <person name="Ohm R."/>
            <person name="Pangilinan J."/>
            <person name="Park H.-J."/>
            <person name="Ramirez L."/>
            <person name="Alfaro M."/>
            <person name="Sun H."/>
            <person name="Tritt A."/>
            <person name="Yoshinaga Y."/>
            <person name="Zwiers L.-H."/>
            <person name="Turgeon B."/>
            <person name="Goodwin S."/>
            <person name="Spatafora J."/>
            <person name="Crous P."/>
            <person name="Grigoriev I."/>
        </authorList>
    </citation>
    <scope>NUCLEOTIDE SEQUENCE</scope>
    <source>
        <strain evidence="1">CBS 116435</strain>
    </source>
</reference>
<sequence>DTALEVDHMILDYLAYQCITGRLEFNAHPPSQDLVLQNNQYLFDAFLPTFKARHPHFKPDPHLGFRLGLLKFITLYKLRLTRSDETPSPEALEILRSNNQTRAVRWIRDPTRIPSSASSEIRKRYDTALPIPQSALIRNRSLACMRAHLEPEGVRHDNSFYRSGPNVSLLDLLPMFMEISAMINAIFNGAGSEIWIRLAAEFMMQACIEQYLIYGAYGTDAIDEAFAHGYQPDLVPYDANIHGSRYQATDTEHKINAMFEHPDFAIEIPNWTKLKKSYLLELLAPESTDIPGKLQQIAQSHPVGVFHDELMDFMEGISQAIPKPILVQLESERLDGLTQQETKAFIDNCG</sequence>
<accession>A0A9P4QCM5</accession>
<feature type="non-terminal residue" evidence="1">
    <location>
        <position position="1"/>
    </location>
</feature>